<dbReference type="Proteomes" id="UP000229526">
    <property type="component" value="Unassembled WGS sequence"/>
</dbReference>
<evidence type="ECO:0000259" key="4">
    <source>
        <dbReference type="Pfam" id="PF00303"/>
    </source>
</evidence>
<dbReference type="GO" id="GO:0006231">
    <property type="term" value="P:dTMP biosynthetic process"/>
    <property type="evidence" value="ECO:0007669"/>
    <property type="project" value="InterPro"/>
</dbReference>
<dbReference type="GO" id="GO:0032259">
    <property type="term" value="P:methylation"/>
    <property type="evidence" value="ECO:0007669"/>
    <property type="project" value="UniProtKB-KW"/>
</dbReference>
<dbReference type="CDD" id="cd00351">
    <property type="entry name" value="TS_Pyrimidine_HMase"/>
    <property type="match status" value="1"/>
</dbReference>
<dbReference type="InterPro" id="IPR023451">
    <property type="entry name" value="Thymidate_synth/dCMP_Mease_dom"/>
</dbReference>
<dbReference type="AlphaFoldDB" id="A0A2H0UKF9"/>
<feature type="domain" description="Thymidylate synthase/dCMP hydroxymethylase" evidence="4">
    <location>
        <begin position="7"/>
        <end position="229"/>
    </location>
</feature>
<proteinExistence type="predicted"/>
<dbReference type="InterPro" id="IPR036926">
    <property type="entry name" value="Thymidate_synth/dCMP_Mease_sf"/>
</dbReference>
<dbReference type="EC" id="2.1.1.45" evidence="1"/>
<dbReference type="Pfam" id="PF00303">
    <property type="entry name" value="Thymidylat_synt"/>
    <property type="match status" value="1"/>
</dbReference>
<dbReference type="InterPro" id="IPR045097">
    <property type="entry name" value="Thymidate_synth/dCMP_Mease"/>
</dbReference>
<dbReference type="PANTHER" id="PTHR11548:SF1">
    <property type="entry name" value="THYMIDYLATE SYNTHASE 1"/>
    <property type="match status" value="1"/>
</dbReference>
<protein>
    <recommendedName>
        <fullName evidence="1">thymidylate synthase</fullName>
        <ecNumber evidence="1">2.1.1.45</ecNumber>
    </recommendedName>
</protein>
<evidence type="ECO:0000313" key="6">
    <source>
        <dbReference type="Proteomes" id="UP000229526"/>
    </source>
</evidence>
<dbReference type="SUPFAM" id="SSF55831">
    <property type="entry name" value="Thymidylate synthase/dCMP hydroxymethylase"/>
    <property type="match status" value="1"/>
</dbReference>
<evidence type="ECO:0000256" key="3">
    <source>
        <dbReference type="ARBA" id="ARBA00022679"/>
    </source>
</evidence>
<dbReference type="Gene3D" id="3.30.572.10">
    <property type="entry name" value="Thymidylate synthase/dCMP hydroxymethylase domain"/>
    <property type="match status" value="1"/>
</dbReference>
<accession>A0A2H0UKF9</accession>
<organism evidence="5 6">
    <name type="scientific">Candidatus Harrisonbacteria bacterium CG10_big_fil_rev_8_21_14_0_10_49_15</name>
    <dbReference type="NCBI Taxonomy" id="1974587"/>
    <lineage>
        <taxon>Bacteria</taxon>
        <taxon>Candidatus Harrisoniibacteriota</taxon>
    </lineage>
</organism>
<dbReference type="GO" id="GO:0005829">
    <property type="term" value="C:cytosol"/>
    <property type="evidence" value="ECO:0007669"/>
    <property type="project" value="TreeGrafter"/>
</dbReference>
<gene>
    <name evidence="5" type="ORF">COU11_03485</name>
</gene>
<reference evidence="6" key="1">
    <citation type="submission" date="2017-09" db="EMBL/GenBank/DDBJ databases">
        <title>Depth-based differentiation of microbial function through sediment-hosted aquifers and enrichment of novel symbionts in the deep terrestrial subsurface.</title>
        <authorList>
            <person name="Probst A.J."/>
            <person name="Ladd B."/>
            <person name="Jarett J.K."/>
            <person name="Geller-Mcgrath D.E."/>
            <person name="Sieber C.M.K."/>
            <person name="Emerson J.B."/>
            <person name="Anantharaman K."/>
            <person name="Thomas B.C."/>
            <person name="Malmstrom R."/>
            <person name="Stieglmeier M."/>
            <person name="Klingl A."/>
            <person name="Woyke T."/>
            <person name="Ryan C.M."/>
            <person name="Banfield J.F."/>
        </authorList>
    </citation>
    <scope>NUCLEOTIDE SEQUENCE [LARGE SCALE GENOMIC DNA]</scope>
</reference>
<comment type="caution">
    <text evidence="5">The sequence shown here is derived from an EMBL/GenBank/DDBJ whole genome shotgun (WGS) entry which is preliminary data.</text>
</comment>
<evidence type="ECO:0000256" key="2">
    <source>
        <dbReference type="ARBA" id="ARBA00022603"/>
    </source>
</evidence>
<evidence type="ECO:0000256" key="1">
    <source>
        <dbReference type="ARBA" id="ARBA00011947"/>
    </source>
</evidence>
<name>A0A2H0UKF9_9BACT</name>
<dbReference type="PRINTS" id="PR00108">
    <property type="entry name" value="THYMDSNTHASE"/>
</dbReference>
<keyword evidence="3" id="KW-0808">Transferase</keyword>
<dbReference type="EMBL" id="PFBD01000023">
    <property type="protein sequence ID" value="PIR86889.1"/>
    <property type="molecule type" value="Genomic_DNA"/>
</dbReference>
<sequence>MTQFDFKYREALREIMNHGLRERNERTGHETVALPGLTIAIDEGFPLLTLRKIPIKLFVAEQIWFLTGSNRPDPFLTKFTHIWDDFTEADGTIAAAYGYRWRHHFGRDQIGDLVRLLQNEPGSRHGVVMAWDPADDGLGTGTKKKNVPCPFTFTVTIIANKLHLHSIIRSNDMMLGAPHDAAGFGLLQHLLAAKLGYQVGTYTHSISNAHIYDIHYDQAWELIDRENDHKEVFLECQPDYFDRGEKGDESLVDEIVEKINSQYHPLGPIKGLKIVL</sequence>
<evidence type="ECO:0000313" key="5">
    <source>
        <dbReference type="EMBL" id="PIR86889.1"/>
    </source>
</evidence>
<dbReference type="InterPro" id="IPR000398">
    <property type="entry name" value="Thymidylate_synthase"/>
</dbReference>
<dbReference type="GO" id="GO:0004799">
    <property type="term" value="F:thymidylate synthase activity"/>
    <property type="evidence" value="ECO:0007669"/>
    <property type="project" value="UniProtKB-EC"/>
</dbReference>
<dbReference type="PANTHER" id="PTHR11548">
    <property type="entry name" value="THYMIDYLATE SYNTHASE 1"/>
    <property type="match status" value="1"/>
</dbReference>
<keyword evidence="2" id="KW-0489">Methyltransferase</keyword>